<evidence type="ECO:0000259" key="2">
    <source>
        <dbReference type="Pfam" id="PF10099"/>
    </source>
</evidence>
<evidence type="ECO:0000313" key="3">
    <source>
        <dbReference type="EMBL" id="EKF74764.1"/>
    </source>
</evidence>
<sequence>MKPDHYERGHALAAEYVIGTLQGKARRRFERWMMESPRLRRQVWYWERNFQPLNHAVEPVVPPPQAWNNIDRRLFGTPRQAAERVAPWRWAAGLAMVALLAVLVWTPYPTAPAPVVGYLGVVQDQQSQPLWLLDASQKSHELTLKALPTVPAPGPNQSYELWLLPTSGAPVSLALLPTGGAELRVTLSPDQLQDLLRSRHLAISIEPAGGSPTGQPTGPVVYQTRLVSL</sequence>
<dbReference type="PANTHER" id="PTHR37461:SF1">
    <property type="entry name" value="ANTI-SIGMA-K FACTOR RSKA"/>
    <property type="match status" value="1"/>
</dbReference>
<reference evidence="3 4" key="1">
    <citation type="journal article" date="2012" name="J. Bacteriol.">
        <title>Genome Sequence of the Alkane-Degrading Bacterium Alcanivorax hongdengensis Type Strain A-11-3.</title>
        <authorList>
            <person name="Lai Q."/>
            <person name="Shao Z."/>
        </authorList>
    </citation>
    <scope>NUCLEOTIDE SEQUENCE [LARGE SCALE GENOMIC DNA]</scope>
    <source>
        <strain evidence="3 4">A-11-3</strain>
    </source>
</reference>
<dbReference type="STRING" id="1177179.A11A3_07068"/>
<dbReference type="PATRIC" id="fig|1177179.3.peg.1420"/>
<protein>
    <recommendedName>
        <fullName evidence="2">Anti-sigma K factor RskA C-terminal domain-containing protein</fullName>
    </recommendedName>
</protein>
<feature type="domain" description="Anti-sigma K factor RskA C-terminal" evidence="2">
    <location>
        <begin position="95"/>
        <end position="220"/>
    </location>
</feature>
<keyword evidence="1" id="KW-1133">Transmembrane helix</keyword>
<comment type="caution">
    <text evidence="3">The sequence shown here is derived from an EMBL/GenBank/DDBJ whole genome shotgun (WGS) entry which is preliminary data.</text>
</comment>
<proteinExistence type="predicted"/>
<accession>L0WCN6</accession>
<dbReference type="eggNOG" id="COG5343">
    <property type="taxonomic scope" value="Bacteria"/>
</dbReference>
<keyword evidence="1" id="KW-0472">Membrane</keyword>
<dbReference type="EMBL" id="AMRJ01000008">
    <property type="protein sequence ID" value="EKF74764.1"/>
    <property type="molecule type" value="Genomic_DNA"/>
</dbReference>
<dbReference type="InterPro" id="IPR051474">
    <property type="entry name" value="Anti-sigma-K/W_factor"/>
</dbReference>
<gene>
    <name evidence="3" type="ORF">A11A3_07068</name>
</gene>
<organism evidence="3 4">
    <name type="scientific">Alcanivorax hongdengensis A-11-3</name>
    <dbReference type="NCBI Taxonomy" id="1177179"/>
    <lineage>
        <taxon>Bacteria</taxon>
        <taxon>Pseudomonadati</taxon>
        <taxon>Pseudomonadota</taxon>
        <taxon>Gammaproteobacteria</taxon>
        <taxon>Oceanospirillales</taxon>
        <taxon>Alcanivoracaceae</taxon>
        <taxon>Alcanivorax</taxon>
    </lineage>
</organism>
<dbReference type="PANTHER" id="PTHR37461">
    <property type="entry name" value="ANTI-SIGMA-K FACTOR RSKA"/>
    <property type="match status" value="1"/>
</dbReference>
<dbReference type="AlphaFoldDB" id="L0WCN6"/>
<name>L0WCN6_9GAMM</name>
<evidence type="ECO:0000313" key="4">
    <source>
        <dbReference type="Proteomes" id="UP000010164"/>
    </source>
</evidence>
<dbReference type="InterPro" id="IPR018764">
    <property type="entry name" value="RskA_C"/>
</dbReference>
<dbReference type="OrthoDB" id="5298046at2"/>
<dbReference type="Proteomes" id="UP000010164">
    <property type="component" value="Unassembled WGS sequence"/>
</dbReference>
<dbReference type="Pfam" id="PF10099">
    <property type="entry name" value="RskA_C"/>
    <property type="match status" value="1"/>
</dbReference>
<dbReference type="GO" id="GO:0016989">
    <property type="term" value="F:sigma factor antagonist activity"/>
    <property type="evidence" value="ECO:0007669"/>
    <property type="project" value="TreeGrafter"/>
</dbReference>
<feature type="transmembrane region" description="Helical" evidence="1">
    <location>
        <begin position="88"/>
        <end position="108"/>
    </location>
</feature>
<evidence type="ECO:0000256" key="1">
    <source>
        <dbReference type="SAM" id="Phobius"/>
    </source>
</evidence>
<keyword evidence="1" id="KW-0812">Transmembrane</keyword>
<dbReference type="RefSeq" id="WP_008928594.1">
    <property type="nucleotide sequence ID" value="NZ_AMRJ01000008.1"/>
</dbReference>
<keyword evidence="4" id="KW-1185">Reference proteome</keyword>
<dbReference type="GO" id="GO:0006417">
    <property type="term" value="P:regulation of translation"/>
    <property type="evidence" value="ECO:0007669"/>
    <property type="project" value="TreeGrafter"/>
</dbReference>
<dbReference type="GO" id="GO:0005886">
    <property type="term" value="C:plasma membrane"/>
    <property type="evidence" value="ECO:0007669"/>
    <property type="project" value="InterPro"/>
</dbReference>